<sequence>MAHLPPLPPFNDPPPRLERSDSWRTIDPDSKEAYRPLEGFPFETPEQHNESEEAEFFKWWEEKCAQAYLDWTRNYEELCRQRLLETRPWAIHDQDFDNPAPHELPGDYQEYDLEEKYEFYVLFRTIRDPTWRDDVPPVHEDLRLAREASRVGLRGV</sequence>
<evidence type="ECO:0000313" key="2">
    <source>
        <dbReference type="EMBL" id="QHS78989.1"/>
    </source>
</evidence>
<feature type="region of interest" description="Disordered" evidence="1">
    <location>
        <begin position="1"/>
        <end position="47"/>
    </location>
</feature>
<evidence type="ECO:0000256" key="1">
    <source>
        <dbReference type="SAM" id="MobiDB-lite"/>
    </source>
</evidence>
<name>A0A6C0AGT2_9ZZZZ</name>
<organism evidence="2">
    <name type="scientific">viral metagenome</name>
    <dbReference type="NCBI Taxonomy" id="1070528"/>
    <lineage>
        <taxon>unclassified sequences</taxon>
        <taxon>metagenomes</taxon>
        <taxon>organismal metagenomes</taxon>
    </lineage>
</organism>
<feature type="compositionally biased region" description="Pro residues" evidence="1">
    <location>
        <begin position="1"/>
        <end position="14"/>
    </location>
</feature>
<dbReference type="EMBL" id="MN740625">
    <property type="protein sequence ID" value="QHS78989.1"/>
    <property type="molecule type" value="Genomic_DNA"/>
</dbReference>
<dbReference type="AlphaFoldDB" id="A0A6C0AGT2"/>
<accession>A0A6C0AGT2</accession>
<reference evidence="2" key="1">
    <citation type="journal article" date="2020" name="Nature">
        <title>Giant virus diversity and host interactions through global metagenomics.</title>
        <authorList>
            <person name="Schulz F."/>
            <person name="Roux S."/>
            <person name="Paez-Espino D."/>
            <person name="Jungbluth S."/>
            <person name="Walsh D.A."/>
            <person name="Denef V.J."/>
            <person name="McMahon K.D."/>
            <person name="Konstantinidis K.T."/>
            <person name="Eloe-Fadrosh E.A."/>
            <person name="Kyrpides N.C."/>
            <person name="Woyke T."/>
        </authorList>
    </citation>
    <scope>NUCLEOTIDE SEQUENCE</scope>
    <source>
        <strain evidence="2">GVMAG-S-1035118-87</strain>
    </source>
</reference>
<protein>
    <submittedName>
        <fullName evidence="2">Uncharacterized protein</fullName>
    </submittedName>
</protein>
<feature type="compositionally biased region" description="Basic and acidic residues" evidence="1">
    <location>
        <begin position="15"/>
        <end position="35"/>
    </location>
</feature>
<proteinExistence type="predicted"/>